<feature type="transmembrane region" description="Helical" evidence="1">
    <location>
        <begin position="143"/>
        <end position="164"/>
    </location>
</feature>
<reference evidence="2 3" key="1">
    <citation type="submission" date="2022-10" db="EMBL/GenBank/DDBJ databases">
        <title>Luteolibacter flavescens strain MCCC 1K03193, whole genome shotgun sequencing project.</title>
        <authorList>
            <person name="Zhao G."/>
            <person name="Shen L."/>
        </authorList>
    </citation>
    <scope>NUCLEOTIDE SEQUENCE [LARGE SCALE GENOMIC DNA]</scope>
    <source>
        <strain evidence="2 3">MCCC 1K03193</strain>
    </source>
</reference>
<sequence>MAALLIFGIGFSPITALALSLMGIFTLPIASVLLVVPALLIAIGLSCYRARYGRLMRHGFIMGILAVACYDGVRIPFIMAGWLGDFIPRIGGMLIGDGKDHAVIGYLWRYLGNGGGMGMAFVGAFSLLRPLLAEHHQARITPLVMKLIGLGFGCFVWSCLIVTLKISPQGEEKMFAITPASLLLSWVGHLVFGYALGCLVDRFRSEKISKGFSHSG</sequence>
<keyword evidence="1" id="KW-0472">Membrane</keyword>
<keyword evidence="1" id="KW-1133">Transmembrane helix</keyword>
<gene>
    <name evidence="2" type="ORF">OKA04_05965</name>
</gene>
<organism evidence="2 3">
    <name type="scientific">Luteolibacter flavescens</name>
    <dbReference type="NCBI Taxonomy" id="1859460"/>
    <lineage>
        <taxon>Bacteria</taxon>
        <taxon>Pseudomonadati</taxon>
        <taxon>Verrucomicrobiota</taxon>
        <taxon>Verrucomicrobiia</taxon>
        <taxon>Verrucomicrobiales</taxon>
        <taxon>Verrucomicrobiaceae</taxon>
        <taxon>Luteolibacter</taxon>
    </lineage>
</organism>
<feature type="transmembrane region" description="Helical" evidence="1">
    <location>
        <begin position="176"/>
        <end position="200"/>
    </location>
</feature>
<dbReference type="EMBL" id="JAPDDS010000003">
    <property type="protein sequence ID" value="MCW1884269.1"/>
    <property type="molecule type" value="Genomic_DNA"/>
</dbReference>
<evidence type="ECO:0000256" key="1">
    <source>
        <dbReference type="SAM" id="Phobius"/>
    </source>
</evidence>
<evidence type="ECO:0000313" key="3">
    <source>
        <dbReference type="Proteomes" id="UP001207930"/>
    </source>
</evidence>
<protein>
    <submittedName>
        <fullName evidence="2">Uncharacterized protein</fullName>
    </submittedName>
</protein>
<comment type="caution">
    <text evidence="2">The sequence shown here is derived from an EMBL/GenBank/DDBJ whole genome shotgun (WGS) entry which is preliminary data.</text>
</comment>
<feature type="transmembrane region" description="Helical" evidence="1">
    <location>
        <begin position="60"/>
        <end position="83"/>
    </location>
</feature>
<name>A0ABT3FM46_9BACT</name>
<dbReference type="RefSeq" id="WP_264500230.1">
    <property type="nucleotide sequence ID" value="NZ_JAPDDS010000003.1"/>
</dbReference>
<accession>A0ABT3FM46</accession>
<keyword evidence="3" id="KW-1185">Reference proteome</keyword>
<keyword evidence="1" id="KW-0812">Transmembrane</keyword>
<proteinExistence type="predicted"/>
<feature type="transmembrane region" description="Helical" evidence="1">
    <location>
        <begin position="28"/>
        <end position="48"/>
    </location>
</feature>
<dbReference type="Proteomes" id="UP001207930">
    <property type="component" value="Unassembled WGS sequence"/>
</dbReference>
<evidence type="ECO:0000313" key="2">
    <source>
        <dbReference type="EMBL" id="MCW1884269.1"/>
    </source>
</evidence>
<feature type="transmembrane region" description="Helical" evidence="1">
    <location>
        <begin position="110"/>
        <end position="131"/>
    </location>
</feature>